<keyword evidence="2" id="KW-1133">Transmembrane helix</keyword>
<organism evidence="3 4">
    <name type="scientific">Phyllosticta citrichinensis</name>
    <dbReference type="NCBI Taxonomy" id="1130410"/>
    <lineage>
        <taxon>Eukaryota</taxon>
        <taxon>Fungi</taxon>
        <taxon>Dikarya</taxon>
        <taxon>Ascomycota</taxon>
        <taxon>Pezizomycotina</taxon>
        <taxon>Dothideomycetes</taxon>
        <taxon>Dothideomycetes incertae sedis</taxon>
        <taxon>Botryosphaeriales</taxon>
        <taxon>Phyllostictaceae</taxon>
        <taxon>Phyllosticta</taxon>
    </lineage>
</organism>
<keyword evidence="2" id="KW-0472">Membrane</keyword>
<protein>
    <submittedName>
        <fullName evidence="3">Uncharacterized protein</fullName>
    </submittedName>
</protein>
<dbReference type="PANTHER" id="PTHR37577:SF1">
    <property type="entry name" value="INTEGRAL MEMBRANE PROTEIN"/>
    <property type="match status" value="1"/>
</dbReference>
<dbReference type="Proteomes" id="UP001456524">
    <property type="component" value="Unassembled WGS sequence"/>
</dbReference>
<feature type="compositionally biased region" description="Basic and acidic residues" evidence="1">
    <location>
        <begin position="341"/>
        <end position="351"/>
    </location>
</feature>
<accession>A0ABR1XQC9</accession>
<dbReference type="PANTHER" id="PTHR37577">
    <property type="entry name" value="INTEGRAL MEMBRANE PROTEIN"/>
    <property type="match status" value="1"/>
</dbReference>
<feature type="compositionally biased region" description="Polar residues" evidence="1">
    <location>
        <begin position="411"/>
        <end position="454"/>
    </location>
</feature>
<comment type="caution">
    <text evidence="3">The sequence shown here is derived from an EMBL/GenBank/DDBJ whole genome shotgun (WGS) entry which is preliminary data.</text>
</comment>
<dbReference type="InterPro" id="IPR053018">
    <property type="entry name" value="Elsinochrome_Biosynth-Asso"/>
</dbReference>
<gene>
    <name evidence="3" type="ORF">IWX90DRAFT_504714</name>
</gene>
<reference evidence="3 4" key="1">
    <citation type="journal article" date="2022" name="G3 (Bethesda)">
        <title>Enemy or ally: a genomic approach to elucidate the lifestyle of Phyllosticta citrichinaensis.</title>
        <authorList>
            <person name="Buijs V.A."/>
            <person name="Groenewald J.Z."/>
            <person name="Haridas S."/>
            <person name="LaButti K.M."/>
            <person name="Lipzen A."/>
            <person name="Martin F.M."/>
            <person name="Barry K."/>
            <person name="Grigoriev I.V."/>
            <person name="Crous P.W."/>
            <person name="Seidl M.F."/>
        </authorList>
    </citation>
    <scope>NUCLEOTIDE SEQUENCE [LARGE SCALE GENOMIC DNA]</scope>
    <source>
        <strain evidence="3 4">CBS 129764</strain>
    </source>
</reference>
<evidence type="ECO:0000256" key="1">
    <source>
        <dbReference type="SAM" id="MobiDB-lite"/>
    </source>
</evidence>
<evidence type="ECO:0000313" key="4">
    <source>
        <dbReference type="Proteomes" id="UP001456524"/>
    </source>
</evidence>
<feature type="transmembrane region" description="Helical" evidence="2">
    <location>
        <begin position="218"/>
        <end position="238"/>
    </location>
</feature>
<feature type="region of interest" description="Disordered" evidence="1">
    <location>
        <begin position="341"/>
        <end position="364"/>
    </location>
</feature>
<evidence type="ECO:0000313" key="3">
    <source>
        <dbReference type="EMBL" id="KAK8163897.1"/>
    </source>
</evidence>
<feature type="transmembrane region" description="Helical" evidence="2">
    <location>
        <begin position="139"/>
        <end position="158"/>
    </location>
</feature>
<evidence type="ECO:0000256" key="2">
    <source>
        <dbReference type="SAM" id="Phobius"/>
    </source>
</evidence>
<keyword evidence="4" id="KW-1185">Reference proteome</keyword>
<keyword evidence="2" id="KW-0812">Transmembrane</keyword>
<dbReference type="EMBL" id="JBBWUH010000006">
    <property type="protein sequence ID" value="KAK8163897.1"/>
    <property type="molecule type" value="Genomic_DNA"/>
</dbReference>
<feature type="region of interest" description="Disordered" evidence="1">
    <location>
        <begin position="409"/>
        <end position="470"/>
    </location>
</feature>
<proteinExistence type="predicted"/>
<feature type="transmembrane region" description="Helical" evidence="2">
    <location>
        <begin position="259"/>
        <end position="283"/>
    </location>
</feature>
<sequence>MGLDDIVFFNLAEGEDCDVDPDIAGIGVVSSFFAAALMTTLASIYAAILDGLIGEATVLPDRINRRLQQKSDKIETYKSHREVLEKVMITLADQQLMTGYAIVISGYIRANRSNPRIPTWDPTPDSSYHAKLRDAHFDLIIFLSCLSASSHLASVLVLKRYFKKSKVVLSIRMTLIVCFTILLAVTIGLSPPLSFGYCIIYGKSPTEPIYSLKLTKTVSLSILVMYLAVASLFVALFVEEIHEKWNTILVMRTERLSSWGFSILPTVQFTSQLFFFTFAFILAASQKFAEPPSHENQPKMCSLDSAEANVWGFGQTLPMFFLLQPVLTGIGEYYDIKKPKAKDKTDAKEKSSTTNMLSPPPHSPAYSAYSLPMHRISLDLDRTQRLSGDWHRRSPSMVSSPTRISYEMAEQSPSLAASVNVEASRQSSVQKTQDNSRASTPKQQDASDASSYGDNSALLENLWSPKPDRP</sequence>
<name>A0ABR1XQC9_9PEZI</name>
<feature type="transmembrane region" description="Helical" evidence="2">
    <location>
        <begin position="23"/>
        <end position="48"/>
    </location>
</feature>